<name>A0A553HZN9_9PEZI</name>
<dbReference type="OrthoDB" id="73875at2759"/>
<dbReference type="AlphaFoldDB" id="A0A553HZN9"/>
<dbReference type="EMBL" id="VFLP01000029">
    <property type="protein sequence ID" value="TRX93395.1"/>
    <property type="molecule type" value="Genomic_DNA"/>
</dbReference>
<evidence type="ECO:0000256" key="2">
    <source>
        <dbReference type="SAM" id="SignalP"/>
    </source>
</evidence>
<dbReference type="Proteomes" id="UP000319160">
    <property type="component" value="Unassembled WGS sequence"/>
</dbReference>
<comment type="caution">
    <text evidence="3">The sequence shown here is derived from an EMBL/GenBank/DDBJ whole genome shotgun (WGS) entry which is preliminary data.</text>
</comment>
<reference evidence="4" key="1">
    <citation type="submission" date="2019-06" db="EMBL/GenBank/DDBJ databases">
        <title>Draft genome sequence of the griseofulvin-producing fungus Xylaria cubensis strain G536.</title>
        <authorList>
            <person name="Mead M.E."/>
            <person name="Raja H.A."/>
            <person name="Steenwyk J.L."/>
            <person name="Knowles S.L."/>
            <person name="Oberlies N.H."/>
            <person name="Rokas A."/>
        </authorList>
    </citation>
    <scope>NUCLEOTIDE SEQUENCE [LARGE SCALE GENOMIC DNA]</scope>
    <source>
        <strain evidence="4">G536</strain>
    </source>
</reference>
<dbReference type="STRING" id="2512241.A0A553HZN9"/>
<sequence length="678" mass="69777">MAWNLLLFLLFRGAASTAFTRFANSSVIATSTFSTPQTIISLIPTGVSSTGSRASSKTLSTTSVSVTVSTVSSPTTDSQTTPLSSHGITSTTTTVVNPITSTVTIPPTGFSIEGITNSGLTTNTWITTTKDDHTTVVPILVGCPGCGGKSSGIILWGLTPVVNTVFTFPTFPMLPSFYLPCIQILGASIGSCSKGPSTPPNDSTRPTSQPEKSQTETSSSKATTSKSTSSTSSCEALTTATDIFVACSTGSVSGRATTDCYSTSTMIVSGCSVSATTTSSFTGGFCHIRPAAATSGPIGTYSFSGYAPFTLPDITGTISETISTTASTSRSSLSSATSSSSSLPTSSSLSSTLPTSHSSSSGSTTLKTSIKMTTSSVSRTNTSTSTSTKSLSKSSTMLPSPTAAPDITISTPTATPSCVEGFATYTLPAVASAPANAASLKFLIPAADTSDKAWEFDIPSDQKPDPRTNVHSWQVVTSPGGPPTKSGDGGKDMKIEWQSPKDPNGTYVELLFKSDPPLVTQKFNVVAKGGSFACLPSSCDGPPKVTTDKDGLTCKLYPCSTQPVCESGGPVTPEADCLVVDDGAIFPLWYDVTIVTNNWITDNGEKLKSEEKGCGAMTAWSVKSINEKSADGSWTASHMFTFTLPLTVKSGCVERAIGSAGGPSGLKCAQGTSDWVFV</sequence>
<feature type="region of interest" description="Disordered" evidence="1">
    <location>
        <begin position="329"/>
        <end position="409"/>
    </location>
</feature>
<keyword evidence="2" id="KW-0732">Signal</keyword>
<feature type="signal peptide" evidence="2">
    <location>
        <begin position="1"/>
        <end position="16"/>
    </location>
</feature>
<protein>
    <submittedName>
        <fullName evidence="3">Uncharacterized protein</fullName>
    </submittedName>
</protein>
<evidence type="ECO:0000313" key="4">
    <source>
        <dbReference type="Proteomes" id="UP000319160"/>
    </source>
</evidence>
<organism evidence="3 4">
    <name type="scientific">Xylaria flabelliformis</name>
    <dbReference type="NCBI Taxonomy" id="2512241"/>
    <lineage>
        <taxon>Eukaryota</taxon>
        <taxon>Fungi</taxon>
        <taxon>Dikarya</taxon>
        <taxon>Ascomycota</taxon>
        <taxon>Pezizomycotina</taxon>
        <taxon>Sordariomycetes</taxon>
        <taxon>Xylariomycetidae</taxon>
        <taxon>Xylariales</taxon>
        <taxon>Xylariaceae</taxon>
        <taxon>Xylaria</taxon>
    </lineage>
</organism>
<feature type="compositionally biased region" description="Low complexity" evidence="1">
    <location>
        <begin position="329"/>
        <end position="401"/>
    </location>
</feature>
<accession>A0A553HZN9</accession>
<proteinExistence type="predicted"/>
<feature type="chain" id="PRO_5021805950" evidence="2">
    <location>
        <begin position="17"/>
        <end position="678"/>
    </location>
</feature>
<keyword evidence="4" id="KW-1185">Reference proteome</keyword>
<evidence type="ECO:0000256" key="1">
    <source>
        <dbReference type="SAM" id="MobiDB-lite"/>
    </source>
</evidence>
<gene>
    <name evidence="3" type="ORF">FHL15_005670</name>
</gene>
<evidence type="ECO:0000313" key="3">
    <source>
        <dbReference type="EMBL" id="TRX93395.1"/>
    </source>
</evidence>
<feature type="region of interest" description="Disordered" evidence="1">
    <location>
        <begin position="193"/>
        <end position="230"/>
    </location>
</feature>
<feature type="compositionally biased region" description="Low complexity" evidence="1">
    <location>
        <begin position="207"/>
        <end position="230"/>
    </location>
</feature>
<feature type="compositionally biased region" description="Polar residues" evidence="1">
    <location>
        <begin position="193"/>
        <end position="206"/>
    </location>
</feature>